<organism evidence="14 15">
    <name type="scientific">Cobetia amphilecti</name>
    <dbReference type="NCBI Taxonomy" id="1055104"/>
    <lineage>
        <taxon>Bacteria</taxon>
        <taxon>Pseudomonadati</taxon>
        <taxon>Pseudomonadota</taxon>
        <taxon>Gammaproteobacteria</taxon>
        <taxon>Oceanospirillales</taxon>
        <taxon>Halomonadaceae</taxon>
        <taxon>Cobetia</taxon>
    </lineage>
</organism>
<reference evidence="14" key="1">
    <citation type="submission" date="2023-07" db="EMBL/GenBank/DDBJ databases">
        <title>Genome content predicts the carbon catabolic preferences of heterotrophic bacteria.</title>
        <authorList>
            <person name="Gralka M."/>
        </authorList>
    </citation>
    <scope>NUCLEOTIDE SEQUENCE</scope>
    <source>
        <strain evidence="14">C2R13</strain>
    </source>
</reference>
<dbReference type="RefSeq" id="WP_303594974.1">
    <property type="nucleotide sequence ID" value="NZ_JAUORK010000022.1"/>
</dbReference>
<evidence type="ECO:0000313" key="15">
    <source>
        <dbReference type="Proteomes" id="UP001170481"/>
    </source>
</evidence>
<evidence type="ECO:0000256" key="4">
    <source>
        <dbReference type="ARBA" id="ARBA00016461"/>
    </source>
</evidence>
<dbReference type="Pfam" id="PF04995">
    <property type="entry name" value="CcmD"/>
    <property type="match status" value="1"/>
</dbReference>
<dbReference type="NCBIfam" id="TIGR03141">
    <property type="entry name" value="cytochro_ccmD"/>
    <property type="match status" value="1"/>
</dbReference>
<feature type="compositionally biased region" description="Basic residues" evidence="13">
    <location>
        <begin position="64"/>
        <end position="88"/>
    </location>
</feature>
<comment type="function">
    <text evidence="1 12">Required for the export of heme to the periplasm for the biogenesis of c-type cytochromes.</text>
</comment>
<comment type="caution">
    <text evidence="14">The sequence shown here is derived from an EMBL/GenBank/DDBJ whole genome shotgun (WGS) entry which is preliminary data.</text>
</comment>
<evidence type="ECO:0000256" key="3">
    <source>
        <dbReference type="ARBA" id="ARBA00008741"/>
    </source>
</evidence>
<proteinExistence type="inferred from homology"/>
<feature type="region of interest" description="Disordered" evidence="13">
    <location>
        <begin position="57"/>
        <end position="88"/>
    </location>
</feature>
<accession>A0AAP4X1Y0</accession>
<keyword evidence="9 12" id="KW-0201">Cytochrome c-type biogenesis</keyword>
<evidence type="ECO:0000256" key="7">
    <source>
        <dbReference type="ARBA" id="ARBA00022519"/>
    </source>
</evidence>
<dbReference type="InterPro" id="IPR052075">
    <property type="entry name" value="Heme_exporter_D"/>
</dbReference>
<name>A0AAP4X1Y0_9GAMM</name>
<evidence type="ECO:0000256" key="13">
    <source>
        <dbReference type="SAM" id="MobiDB-lite"/>
    </source>
</evidence>
<keyword evidence="11 12" id="KW-0472">Membrane</keyword>
<dbReference type="EMBL" id="JAUORK010000022">
    <property type="protein sequence ID" value="MDO6673311.1"/>
    <property type="molecule type" value="Genomic_DNA"/>
</dbReference>
<dbReference type="PANTHER" id="PTHR37531">
    <property type="entry name" value="HEME EXPORTER PROTEIN D"/>
    <property type="match status" value="1"/>
</dbReference>
<dbReference type="GO" id="GO:0005886">
    <property type="term" value="C:plasma membrane"/>
    <property type="evidence" value="ECO:0007669"/>
    <property type="project" value="UniProtKB-SubCell"/>
</dbReference>
<dbReference type="AlphaFoldDB" id="A0AAP4X1Y0"/>
<evidence type="ECO:0000256" key="2">
    <source>
        <dbReference type="ARBA" id="ARBA00004377"/>
    </source>
</evidence>
<evidence type="ECO:0000256" key="5">
    <source>
        <dbReference type="ARBA" id="ARBA00022448"/>
    </source>
</evidence>
<dbReference type="PANTHER" id="PTHR37531:SF1">
    <property type="entry name" value="HEME EXPORTER PROTEIN D"/>
    <property type="match status" value="1"/>
</dbReference>
<dbReference type="InterPro" id="IPR007078">
    <property type="entry name" value="Haem_export_protD_CcmD"/>
</dbReference>
<keyword evidence="5 12" id="KW-0813">Transport</keyword>
<dbReference type="GO" id="GO:0015886">
    <property type="term" value="P:heme transport"/>
    <property type="evidence" value="ECO:0007669"/>
    <property type="project" value="InterPro"/>
</dbReference>
<evidence type="ECO:0000256" key="1">
    <source>
        <dbReference type="ARBA" id="ARBA00002442"/>
    </source>
</evidence>
<keyword evidence="8 12" id="KW-0812">Transmembrane</keyword>
<evidence type="ECO:0000256" key="8">
    <source>
        <dbReference type="ARBA" id="ARBA00022692"/>
    </source>
</evidence>
<keyword evidence="6 12" id="KW-1003">Cell membrane</keyword>
<keyword evidence="7 12" id="KW-0997">Cell inner membrane</keyword>
<comment type="similarity">
    <text evidence="3 12">Belongs to the CcmD/CycX/HelD family.</text>
</comment>
<comment type="subcellular location">
    <subcellularLocation>
        <location evidence="2 12">Cell inner membrane</location>
        <topology evidence="2 12">Single-pass membrane protein</topology>
    </subcellularLocation>
</comment>
<evidence type="ECO:0000256" key="9">
    <source>
        <dbReference type="ARBA" id="ARBA00022748"/>
    </source>
</evidence>
<dbReference type="Proteomes" id="UP001170481">
    <property type="component" value="Unassembled WGS sequence"/>
</dbReference>
<dbReference type="GO" id="GO:0017004">
    <property type="term" value="P:cytochrome complex assembly"/>
    <property type="evidence" value="ECO:0007669"/>
    <property type="project" value="UniProtKB-KW"/>
</dbReference>
<protein>
    <recommendedName>
        <fullName evidence="4 12">Heme exporter protein D</fullName>
    </recommendedName>
</protein>
<evidence type="ECO:0000256" key="12">
    <source>
        <dbReference type="RuleBase" id="RU363101"/>
    </source>
</evidence>
<keyword evidence="10 12" id="KW-1133">Transmembrane helix</keyword>
<feature type="transmembrane region" description="Helical" evidence="12">
    <location>
        <begin position="20"/>
        <end position="41"/>
    </location>
</feature>
<dbReference type="GO" id="GO:1903607">
    <property type="term" value="P:cytochrome c biosynthetic process"/>
    <property type="evidence" value="ECO:0007669"/>
    <property type="project" value="TreeGrafter"/>
</dbReference>
<evidence type="ECO:0000256" key="6">
    <source>
        <dbReference type="ARBA" id="ARBA00022475"/>
    </source>
</evidence>
<evidence type="ECO:0000256" key="11">
    <source>
        <dbReference type="ARBA" id="ARBA00023136"/>
    </source>
</evidence>
<gene>
    <name evidence="14" type="primary">ccmD</name>
    <name evidence="14" type="ORF">Q4535_14445</name>
</gene>
<evidence type="ECO:0000313" key="14">
    <source>
        <dbReference type="EMBL" id="MDO6673311.1"/>
    </source>
</evidence>
<evidence type="ECO:0000256" key="10">
    <source>
        <dbReference type="ARBA" id="ARBA00022989"/>
    </source>
</evidence>
<sequence length="88" mass="9778">MNLPGIAFSSVSEFFAMGGHALYVWSAWGLTAACLVGLVIATRLSRRALEADIRRRLRRDASRHSSHPASHRASHRSSHQASRHTTRD</sequence>